<dbReference type="EMBL" id="CP013690">
    <property type="protein sequence ID" value="ALU27764.1"/>
    <property type="molecule type" value="Genomic_DNA"/>
</dbReference>
<feature type="signal peptide" evidence="2">
    <location>
        <begin position="1"/>
        <end position="19"/>
    </location>
</feature>
<accession>A0A0S7EL24</accession>
<dbReference type="KEGG" id="mod:AS202_17130"/>
<feature type="chain" id="PRO_5044016832" evidence="2">
    <location>
        <begin position="20"/>
        <end position="74"/>
    </location>
</feature>
<keyword evidence="2" id="KW-0732">Signal</keyword>
<evidence type="ECO:0000256" key="2">
    <source>
        <dbReference type="SAM" id="SignalP"/>
    </source>
</evidence>
<evidence type="ECO:0000313" key="4">
    <source>
        <dbReference type="Proteomes" id="UP000069030"/>
    </source>
</evidence>
<reference evidence="3 4" key="1">
    <citation type="journal article" date="2016" name="J. Zhejiang Univ. Sci. B">
        <title>Antibiotic resistance mechanisms of Myroides sp.</title>
        <authorList>
            <person name="Hu S."/>
            <person name="Yuan S."/>
            <person name="Qu H."/>
            <person name="Jiang T."/>
            <person name="Zhou Y."/>
            <person name="Wang M."/>
            <person name="Ming D."/>
        </authorList>
    </citation>
    <scope>NUCLEOTIDE SEQUENCE [LARGE SCALE GENOMIC DNA]</scope>
    <source>
        <strain evidence="3 4">PR63039</strain>
    </source>
</reference>
<dbReference type="AlphaFoldDB" id="A0A0S7EL24"/>
<name>A0A0S7EL24_9FLAO</name>
<dbReference type="PROSITE" id="PS51257">
    <property type="entry name" value="PROKAR_LIPOPROTEIN"/>
    <property type="match status" value="1"/>
</dbReference>
<dbReference type="Proteomes" id="UP000069030">
    <property type="component" value="Chromosome"/>
</dbReference>
<protein>
    <submittedName>
        <fullName evidence="3">Uncharacterized protein</fullName>
    </submittedName>
</protein>
<feature type="compositionally biased region" description="Basic and acidic residues" evidence="1">
    <location>
        <begin position="64"/>
        <end position="74"/>
    </location>
</feature>
<dbReference type="RefSeq" id="WP_006258400.1">
    <property type="nucleotide sequence ID" value="NZ_BCMQ01000015.1"/>
</dbReference>
<proteinExistence type="predicted"/>
<organism evidence="3 4">
    <name type="scientific">Myroides odoratimimus</name>
    <dbReference type="NCBI Taxonomy" id="76832"/>
    <lineage>
        <taxon>Bacteria</taxon>
        <taxon>Pseudomonadati</taxon>
        <taxon>Bacteroidota</taxon>
        <taxon>Flavobacteriia</taxon>
        <taxon>Flavobacteriales</taxon>
        <taxon>Flavobacteriaceae</taxon>
        <taxon>Myroides</taxon>
    </lineage>
</organism>
<gene>
    <name evidence="3" type="ORF">AS202_17130</name>
</gene>
<sequence>MNKKIIYACAAILSLTVYSCSVDPLEKESKPLNASDSFKGGEFSTVRDSIQTRSFGQEMESADNIEKSVDKGKK</sequence>
<evidence type="ECO:0000256" key="1">
    <source>
        <dbReference type="SAM" id="MobiDB-lite"/>
    </source>
</evidence>
<evidence type="ECO:0000313" key="3">
    <source>
        <dbReference type="EMBL" id="ALU27764.1"/>
    </source>
</evidence>
<feature type="region of interest" description="Disordered" evidence="1">
    <location>
        <begin position="54"/>
        <end position="74"/>
    </location>
</feature>